<dbReference type="PANTHER" id="PTHR15036:SF85">
    <property type="entry name" value="SP2353, ISOFORM A"/>
    <property type="match status" value="1"/>
</dbReference>
<evidence type="ECO:0000259" key="3">
    <source>
        <dbReference type="PROSITE" id="PS50025"/>
    </source>
</evidence>
<dbReference type="PROSITE" id="PS50025">
    <property type="entry name" value="LAM_G_DOMAIN"/>
    <property type="match status" value="1"/>
</dbReference>
<dbReference type="InterPro" id="IPR050372">
    <property type="entry name" value="Neurexin-related_CASP"/>
</dbReference>
<proteinExistence type="predicted"/>
<protein>
    <recommendedName>
        <fullName evidence="3">Laminin G domain-containing protein</fullName>
    </recommendedName>
</protein>
<evidence type="ECO:0000256" key="1">
    <source>
        <dbReference type="PROSITE-ProRule" id="PRU00122"/>
    </source>
</evidence>
<dbReference type="EMBL" id="OC317238">
    <property type="protein sequence ID" value="CAD7395669.1"/>
    <property type="molecule type" value="Genomic_DNA"/>
</dbReference>
<gene>
    <name evidence="4" type="ORF">TCEB3V08_LOCUS3266</name>
</gene>
<feature type="region of interest" description="Disordered" evidence="2">
    <location>
        <begin position="1"/>
        <end position="20"/>
    </location>
</feature>
<dbReference type="GO" id="GO:0016020">
    <property type="term" value="C:membrane"/>
    <property type="evidence" value="ECO:0007669"/>
    <property type="project" value="UniProtKB-SubCell"/>
</dbReference>
<dbReference type="AlphaFoldDB" id="A0A7R9CFD0"/>
<name>A0A7R9CFD0_TIMCR</name>
<dbReference type="Gene3D" id="2.60.120.200">
    <property type="match status" value="2"/>
</dbReference>
<sequence>MFAYRPRRFPPPLESPNTKPPAVTFHRDLLNNSNIERDDMDYLNLALKDGGVTLTMNLGNGKLEMSIKPNKVRFDDNQWHKVTVHRKVQELANALVVLSSTAEDGEIVARISVRNQLNSSPCKKSYAILHTQQYSKLPQSLSHGVLSKNYSSPFIKSSGYPSHTTVQQVASVSLGYERPLKSSSGVSRGGKGKTPFSTPLLSFPVHNGEHTLVVQQTQTPPATATIERPDEIWRIFRTSVALRSCVQYWSLFQLSAVVDGVYSEHSHTAGTFTMLSSSRVYVGGSLNTHALPGSKIHSNFVGCLRKVRLTFLHFLH</sequence>
<dbReference type="CDD" id="cd00110">
    <property type="entry name" value="LamG"/>
    <property type="match status" value="1"/>
</dbReference>
<dbReference type="PANTHER" id="PTHR15036">
    <property type="entry name" value="PIKACHURIN-LIKE PROTEIN"/>
    <property type="match status" value="1"/>
</dbReference>
<dbReference type="InterPro" id="IPR013320">
    <property type="entry name" value="ConA-like_dom_sf"/>
</dbReference>
<evidence type="ECO:0000313" key="4">
    <source>
        <dbReference type="EMBL" id="CAD7395669.1"/>
    </source>
</evidence>
<feature type="domain" description="Laminin G" evidence="3">
    <location>
        <begin position="1"/>
        <end position="316"/>
    </location>
</feature>
<dbReference type="Pfam" id="PF02210">
    <property type="entry name" value="Laminin_G_2"/>
    <property type="match status" value="2"/>
</dbReference>
<comment type="caution">
    <text evidence="1">Lacks conserved residue(s) required for the propagation of feature annotation.</text>
</comment>
<reference evidence="4" key="1">
    <citation type="submission" date="2020-11" db="EMBL/GenBank/DDBJ databases">
        <authorList>
            <person name="Tran Van P."/>
        </authorList>
    </citation>
    <scope>NUCLEOTIDE SEQUENCE</scope>
</reference>
<organism evidence="4">
    <name type="scientific">Timema cristinae</name>
    <name type="common">Walking stick</name>
    <dbReference type="NCBI Taxonomy" id="61476"/>
    <lineage>
        <taxon>Eukaryota</taxon>
        <taxon>Metazoa</taxon>
        <taxon>Ecdysozoa</taxon>
        <taxon>Arthropoda</taxon>
        <taxon>Hexapoda</taxon>
        <taxon>Insecta</taxon>
        <taxon>Pterygota</taxon>
        <taxon>Neoptera</taxon>
        <taxon>Polyneoptera</taxon>
        <taxon>Phasmatodea</taxon>
        <taxon>Timematodea</taxon>
        <taxon>Timematoidea</taxon>
        <taxon>Timematidae</taxon>
        <taxon>Timema</taxon>
    </lineage>
</organism>
<dbReference type="SUPFAM" id="SSF49899">
    <property type="entry name" value="Concanavalin A-like lectins/glucanases"/>
    <property type="match status" value="2"/>
</dbReference>
<evidence type="ECO:0000256" key="2">
    <source>
        <dbReference type="SAM" id="MobiDB-lite"/>
    </source>
</evidence>
<dbReference type="InterPro" id="IPR001791">
    <property type="entry name" value="Laminin_G"/>
</dbReference>
<accession>A0A7R9CFD0</accession>